<organism evidence="2 3">
    <name type="scientific">Keratinibaculum paraultunense</name>
    <dbReference type="NCBI Taxonomy" id="1278232"/>
    <lineage>
        <taxon>Bacteria</taxon>
        <taxon>Bacillati</taxon>
        <taxon>Bacillota</taxon>
        <taxon>Tissierellia</taxon>
        <taxon>Tissierellales</taxon>
        <taxon>Tepidimicrobiaceae</taxon>
        <taxon>Keratinibaculum</taxon>
    </lineage>
</organism>
<keyword evidence="1" id="KW-0472">Membrane</keyword>
<dbReference type="AlphaFoldDB" id="A0A4R3KS91"/>
<keyword evidence="3" id="KW-1185">Reference proteome</keyword>
<evidence type="ECO:0000313" key="2">
    <source>
        <dbReference type="EMBL" id="TCS87976.1"/>
    </source>
</evidence>
<keyword evidence="1" id="KW-1133">Transmembrane helix</keyword>
<evidence type="ECO:0000313" key="3">
    <source>
        <dbReference type="Proteomes" id="UP000294567"/>
    </source>
</evidence>
<feature type="transmembrane region" description="Helical" evidence="1">
    <location>
        <begin position="220"/>
        <end position="242"/>
    </location>
</feature>
<feature type="transmembrane region" description="Helical" evidence="1">
    <location>
        <begin position="63"/>
        <end position="83"/>
    </location>
</feature>
<sequence length="247" mass="27844">MEMLKAVYTNEIFKISKKKKITAALIFSALSVIVLAIVVYSLNNFTGIRVTGSSEFSIMVLTILSYSIFPLFTTFICIDMFAGEFADHTIKFTLTGPASRIKVFLGKIFTVATFIIGNLVFVMVLSVVASLFINKNIPNLFKIIISYIMAFMPIFIFSLVVILISNITKGTTSAFMLSIFIFLTFNGLGFAFPQIKSFLFTSTFDWYRLILGNYINFSKIIRIFLILLGYGIMLIAAGYYLFEKKDI</sequence>
<gene>
    <name evidence="2" type="ORF">EDD65_10916</name>
</gene>
<keyword evidence="1" id="KW-0812">Transmembrane</keyword>
<dbReference type="RefSeq" id="WP_132028196.1">
    <property type="nucleotide sequence ID" value="NZ_CP068564.1"/>
</dbReference>
<dbReference type="OrthoDB" id="1711106at2"/>
<dbReference type="EMBL" id="SMAE01000009">
    <property type="protein sequence ID" value="TCS87976.1"/>
    <property type="molecule type" value="Genomic_DNA"/>
</dbReference>
<dbReference type="PANTHER" id="PTHR37305:SF1">
    <property type="entry name" value="MEMBRANE PROTEIN"/>
    <property type="match status" value="1"/>
</dbReference>
<protein>
    <submittedName>
        <fullName evidence="2">ABC-2 type transport system permease protein</fullName>
    </submittedName>
</protein>
<feature type="transmembrane region" description="Helical" evidence="1">
    <location>
        <begin position="176"/>
        <end position="200"/>
    </location>
</feature>
<name>A0A4R3KS91_9FIRM</name>
<evidence type="ECO:0000256" key="1">
    <source>
        <dbReference type="SAM" id="Phobius"/>
    </source>
</evidence>
<dbReference type="Proteomes" id="UP000294567">
    <property type="component" value="Unassembled WGS sequence"/>
</dbReference>
<dbReference type="Pfam" id="PF12730">
    <property type="entry name" value="ABC2_membrane_4"/>
    <property type="match status" value="1"/>
</dbReference>
<comment type="caution">
    <text evidence="2">The sequence shown here is derived from an EMBL/GenBank/DDBJ whole genome shotgun (WGS) entry which is preliminary data.</text>
</comment>
<dbReference type="PANTHER" id="PTHR37305">
    <property type="entry name" value="INTEGRAL MEMBRANE PROTEIN-RELATED"/>
    <property type="match status" value="1"/>
</dbReference>
<feature type="transmembrane region" description="Helical" evidence="1">
    <location>
        <begin position="21"/>
        <end position="43"/>
    </location>
</feature>
<feature type="transmembrane region" description="Helical" evidence="1">
    <location>
        <begin position="144"/>
        <end position="164"/>
    </location>
</feature>
<reference evidence="2 3" key="1">
    <citation type="submission" date="2019-03" db="EMBL/GenBank/DDBJ databases">
        <title>Genomic Encyclopedia of Type Strains, Phase IV (KMG-IV): sequencing the most valuable type-strain genomes for metagenomic binning, comparative biology and taxonomic classification.</title>
        <authorList>
            <person name="Goeker M."/>
        </authorList>
    </citation>
    <scope>NUCLEOTIDE SEQUENCE [LARGE SCALE GENOMIC DNA]</scope>
    <source>
        <strain evidence="2 3">DSM 26752</strain>
    </source>
</reference>
<proteinExistence type="predicted"/>
<accession>A0A4R3KS91</accession>
<feature type="transmembrane region" description="Helical" evidence="1">
    <location>
        <begin position="104"/>
        <end position="132"/>
    </location>
</feature>